<dbReference type="Proteomes" id="UP000076154">
    <property type="component" value="Unassembled WGS sequence"/>
</dbReference>
<dbReference type="EMBL" id="LUEZ02000010">
    <property type="protein sequence ID" value="RDB29402.1"/>
    <property type="molecule type" value="Genomic_DNA"/>
</dbReference>
<evidence type="ECO:0000313" key="3">
    <source>
        <dbReference type="Proteomes" id="UP000076154"/>
    </source>
</evidence>
<dbReference type="InParanoid" id="A0A369K750"/>
<dbReference type="AlphaFoldDB" id="A0A369K750"/>
<feature type="region of interest" description="Disordered" evidence="1">
    <location>
        <begin position="232"/>
        <end position="269"/>
    </location>
</feature>
<evidence type="ECO:0000313" key="2">
    <source>
        <dbReference type="EMBL" id="RDB29402.1"/>
    </source>
</evidence>
<feature type="region of interest" description="Disordered" evidence="1">
    <location>
        <begin position="193"/>
        <end position="212"/>
    </location>
</feature>
<sequence>MEGRYSSAHFVGPSFNSTDPIPADNPTFTKYGESSHLPETSPVFHPGAEKSYKSMGSPSQARCDEPRHNLSSSAPFSSMRLEQFEEWTQNNEELDMIMSMGSYGEPFVYEPSHQPPHADEWPTWDTLDRLSSTIPISAARSSIECTPPQPDNFGAFFPGSHEQQYDLHDPESPLSPFNDCDVYVAESTHLPYLFPQPHNNPDNSTQSPSSSLPFSSWPGFSASSQRLLPTISTVSPPALSSSSSSSSPSTSSSPELILHTPIPLHHPRPSRHIPIVSISELASACDDTSFTPLKHSIPSHTESQELLSPLSLDSPANYMSTFSPLYPEHVSIANNVEHEDVFQKCATGGYYSLGNGEAMMFCGCGCHQSFGLYEM</sequence>
<dbReference type="OrthoDB" id="3032312at2759"/>
<reference evidence="2" key="1">
    <citation type="submission" date="2018-04" db="EMBL/GenBank/DDBJ databases">
        <title>Whole genome sequencing of Hypsizygus marmoreus.</title>
        <authorList>
            <person name="Choi I.-G."/>
            <person name="Min B."/>
            <person name="Kim J.-G."/>
            <person name="Kim S."/>
            <person name="Oh Y.-L."/>
            <person name="Kong W.-S."/>
            <person name="Park H."/>
            <person name="Jeong J."/>
            <person name="Song E.-S."/>
        </authorList>
    </citation>
    <scope>NUCLEOTIDE SEQUENCE [LARGE SCALE GENOMIC DNA]</scope>
    <source>
        <strain evidence="2">51987-8</strain>
    </source>
</reference>
<evidence type="ECO:0000256" key="1">
    <source>
        <dbReference type="SAM" id="MobiDB-lite"/>
    </source>
</evidence>
<protein>
    <submittedName>
        <fullName evidence="2">Uncharacterized protein</fullName>
    </submittedName>
</protein>
<gene>
    <name evidence="2" type="ORF">Hypma_015955</name>
</gene>
<accession>A0A369K750</accession>
<proteinExistence type="predicted"/>
<keyword evidence="3" id="KW-1185">Reference proteome</keyword>
<feature type="compositionally biased region" description="Low complexity" evidence="1">
    <location>
        <begin position="201"/>
        <end position="212"/>
    </location>
</feature>
<feature type="region of interest" description="Disordered" evidence="1">
    <location>
        <begin position="1"/>
        <end position="73"/>
    </location>
</feature>
<organism evidence="2 3">
    <name type="scientific">Hypsizygus marmoreus</name>
    <name type="common">White beech mushroom</name>
    <name type="synonym">Agaricus marmoreus</name>
    <dbReference type="NCBI Taxonomy" id="39966"/>
    <lineage>
        <taxon>Eukaryota</taxon>
        <taxon>Fungi</taxon>
        <taxon>Dikarya</taxon>
        <taxon>Basidiomycota</taxon>
        <taxon>Agaricomycotina</taxon>
        <taxon>Agaricomycetes</taxon>
        <taxon>Agaricomycetidae</taxon>
        <taxon>Agaricales</taxon>
        <taxon>Tricholomatineae</taxon>
        <taxon>Lyophyllaceae</taxon>
        <taxon>Hypsizygus</taxon>
    </lineage>
</organism>
<feature type="region of interest" description="Disordered" evidence="1">
    <location>
        <begin position="142"/>
        <end position="172"/>
    </location>
</feature>
<name>A0A369K750_HYPMA</name>
<comment type="caution">
    <text evidence="2">The sequence shown here is derived from an EMBL/GenBank/DDBJ whole genome shotgun (WGS) entry which is preliminary data.</text>
</comment>
<feature type="compositionally biased region" description="Low complexity" evidence="1">
    <location>
        <begin position="232"/>
        <end position="254"/>
    </location>
</feature>